<dbReference type="SUPFAM" id="SSF81382">
    <property type="entry name" value="Skp1 dimerisation domain-like"/>
    <property type="match status" value="1"/>
</dbReference>
<dbReference type="Pfam" id="PF01466">
    <property type="entry name" value="Skp1"/>
    <property type="match status" value="1"/>
</dbReference>
<dbReference type="InterPro" id="IPR016072">
    <property type="entry name" value="Skp1_comp_dimer"/>
</dbReference>
<gene>
    <name evidence="2" type="ORF">PFISCL1PPCAC_11636</name>
</gene>
<sequence length="124" mass="14259">DDDEVRFHPTVNFNGIHSSALKLALKWCEKHKGETSTTELIKDASKIPKMDEWDRQFLNIDTPVLISLLKAANTMEIKSLIDMGCKAIADLIKGKSTDEMREIFNLENDFTPEEEESIRLKHER</sequence>
<evidence type="ECO:0000313" key="2">
    <source>
        <dbReference type="EMBL" id="GMT20339.1"/>
    </source>
</evidence>
<dbReference type="PIRSF" id="PIRSF028729">
    <property type="entry name" value="E3_ubiquit_lig_SCF_Skp"/>
    <property type="match status" value="1"/>
</dbReference>
<dbReference type="InterPro" id="IPR011333">
    <property type="entry name" value="SKP1/BTB/POZ_sf"/>
</dbReference>
<feature type="domain" description="SKP1 component dimerisation" evidence="1">
    <location>
        <begin position="78"/>
        <end position="123"/>
    </location>
</feature>
<evidence type="ECO:0000259" key="1">
    <source>
        <dbReference type="Pfam" id="PF01466"/>
    </source>
</evidence>
<feature type="non-terminal residue" evidence="2">
    <location>
        <position position="1"/>
    </location>
</feature>
<dbReference type="GO" id="GO:0006511">
    <property type="term" value="P:ubiquitin-dependent protein catabolic process"/>
    <property type="evidence" value="ECO:0007669"/>
    <property type="project" value="InterPro"/>
</dbReference>
<accession>A0AAV5VPP4</accession>
<dbReference type="InterPro" id="IPR016897">
    <property type="entry name" value="SKP1"/>
</dbReference>
<dbReference type="EMBL" id="BTSY01000003">
    <property type="protein sequence ID" value="GMT20339.1"/>
    <property type="molecule type" value="Genomic_DNA"/>
</dbReference>
<name>A0AAV5VPP4_9BILA</name>
<protein>
    <recommendedName>
        <fullName evidence="1">SKP1 component dimerisation domain-containing protein</fullName>
    </recommendedName>
</protein>
<dbReference type="AlphaFoldDB" id="A0AAV5VPP4"/>
<dbReference type="Gene3D" id="3.30.710.10">
    <property type="entry name" value="Potassium Channel Kv1.1, Chain A"/>
    <property type="match status" value="1"/>
</dbReference>
<feature type="non-terminal residue" evidence="2">
    <location>
        <position position="124"/>
    </location>
</feature>
<proteinExistence type="predicted"/>
<evidence type="ECO:0000313" key="3">
    <source>
        <dbReference type="Proteomes" id="UP001432322"/>
    </source>
</evidence>
<comment type="caution">
    <text evidence="2">The sequence shown here is derived from an EMBL/GenBank/DDBJ whole genome shotgun (WGS) entry which is preliminary data.</text>
</comment>
<keyword evidence="3" id="KW-1185">Reference proteome</keyword>
<dbReference type="InterPro" id="IPR036296">
    <property type="entry name" value="SKP1-like_dim_sf"/>
</dbReference>
<dbReference type="Proteomes" id="UP001432322">
    <property type="component" value="Unassembled WGS sequence"/>
</dbReference>
<organism evidence="2 3">
    <name type="scientific">Pristionchus fissidentatus</name>
    <dbReference type="NCBI Taxonomy" id="1538716"/>
    <lineage>
        <taxon>Eukaryota</taxon>
        <taxon>Metazoa</taxon>
        <taxon>Ecdysozoa</taxon>
        <taxon>Nematoda</taxon>
        <taxon>Chromadorea</taxon>
        <taxon>Rhabditida</taxon>
        <taxon>Rhabditina</taxon>
        <taxon>Diplogasteromorpha</taxon>
        <taxon>Diplogasteroidea</taxon>
        <taxon>Neodiplogasteridae</taxon>
        <taxon>Pristionchus</taxon>
    </lineage>
</organism>
<reference evidence="2" key="1">
    <citation type="submission" date="2023-10" db="EMBL/GenBank/DDBJ databases">
        <title>Genome assembly of Pristionchus species.</title>
        <authorList>
            <person name="Yoshida K."/>
            <person name="Sommer R.J."/>
        </authorList>
    </citation>
    <scope>NUCLEOTIDE SEQUENCE</scope>
    <source>
        <strain evidence="2">RS5133</strain>
    </source>
</reference>
<dbReference type="PANTHER" id="PTHR11165">
    <property type="entry name" value="SKP1"/>
    <property type="match status" value="1"/>
</dbReference>